<dbReference type="PANTHER" id="PTHR38683:SF1">
    <property type="entry name" value="CHORISMATE PYRUVATE-LYASE"/>
    <property type="match status" value="1"/>
</dbReference>
<evidence type="ECO:0000256" key="5">
    <source>
        <dbReference type="HAMAP-Rule" id="MF_01632"/>
    </source>
</evidence>
<proteinExistence type="inferred from homology"/>
<dbReference type="HAMAP" id="MF_01632">
    <property type="entry name" value="UbiC"/>
    <property type="match status" value="1"/>
</dbReference>
<dbReference type="Proteomes" id="UP000063429">
    <property type="component" value="Chromosome"/>
</dbReference>
<gene>
    <name evidence="5" type="primary">ubiC</name>
    <name evidence="6" type="ORF">F506_00820</name>
</gene>
<accession>A0ABM5V610</accession>
<evidence type="ECO:0000256" key="1">
    <source>
        <dbReference type="ARBA" id="ARBA00022490"/>
    </source>
</evidence>
<evidence type="ECO:0000313" key="7">
    <source>
        <dbReference type="Proteomes" id="UP000063429"/>
    </source>
</evidence>
<dbReference type="InterPro" id="IPR028978">
    <property type="entry name" value="Chorismate_lyase_/UTRA_dom_sf"/>
</dbReference>
<comment type="caution">
    <text evidence="5">Lacks conserved residue(s) required for the propagation of feature annotation.</text>
</comment>
<comment type="similarity">
    <text evidence="5">Belongs to the UbiC family.</text>
</comment>
<organism evidence="6 7">
    <name type="scientific">Herbaspirillum hiltneri N3</name>
    <dbReference type="NCBI Taxonomy" id="1262470"/>
    <lineage>
        <taxon>Bacteria</taxon>
        <taxon>Pseudomonadati</taxon>
        <taxon>Pseudomonadota</taxon>
        <taxon>Betaproteobacteria</taxon>
        <taxon>Burkholderiales</taxon>
        <taxon>Oxalobacteraceae</taxon>
        <taxon>Herbaspirillum</taxon>
    </lineage>
</organism>
<keyword evidence="4 5" id="KW-0670">Pyruvate</keyword>
<keyword evidence="7" id="KW-1185">Reference proteome</keyword>
<dbReference type="InterPro" id="IPR007440">
    <property type="entry name" value="Chorismate--pyruvate_lyase"/>
</dbReference>
<evidence type="ECO:0000256" key="3">
    <source>
        <dbReference type="ARBA" id="ARBA00023239"/>
    </source>
</evidence>
<feature type="binding site" evidence="5">
    <location>
        <position position="74"/>
    </location>
    <ligand>
        <name>substrate</name>
    </ligand>
</feature>
<evidence type="ECO:0000256" key="4">
    <source>
        <dbReference type="ARBA" id="ARBA00023317"/>
    </source>
</evidence>
<dbReference type="EMBL" id="CP011409">
    <property type="protein sequence ID" value="AKZ65070.1"/>
    <property type="molecule type" value="Genomic_DNA"/>
</dbReference>
<evidence type="ECO:0000313" key="6">
    <source>
        <dbReference type="EMBL" id="AKZ65070.1"/>
    </source>
</evidence>
<feature type="binding site" evidence="5">
    <location>
        <position position="31"/>
    </location>
    <ligand>
        <name>substrate</name>
    </ligand>
</feature>
<dbReference type="Gene3D" id="3.40.1410.10">
    <property type="entry name" value="Chorismate lyase-like"/>
    <property type="match status" value="1"/>
</dbReference>
<keyword evidence="1 5" id="KW-0963">Cytoplasm</keyword>
<keyword evidence="3 5" id="KW-0456">Lyase</keyword>
<dbReference type="SUPFAM" id="SSF64288">
    <property type="entry name" value="Chorismate lyase-like"/>
    <property type="match status" value="1"/>
</dbReference>
<reference evidence="7" key="1">
    <citation type="journal article" date="2015" name="Genome Announc.">
        <title>Complete Genome Sequence of Herbaspirillum hiltneri N3 (DSM 17495), Isolated from Surface-Sterilized Wheat Roots.</title>
        <authorList>
            <person name="Guizelini D."/>
            <person name="Saizaki P.M."/>
            <person name="Coimbra N.A."/>
            <person name="Weiss V.A."/>
            <person name="Faoro H."/>
            <person name="Sfeir M.Z."/>
            <person name="Baura V.A."/>
            <person name="Monteiro R.A."/>
            <person name="Chubatsu L.S."/>
            <person name="Souza E.M."/>
            <person name="Cruz L.M."/>
            <person name="Pedrosa F.O."/>
            <person name="Raittz R.T."/>
            <person name="Marchaukoski J.N."/>
            <person name="Steffens M.B."/>
        </authorList>
    </citation>
    <scope>NUCLEOTIDE SEQUENCE [LARGE SCALE GENOMIC DNA]</scope>
    <source>
        <strain evidence="7">N3</strain>
    </source>
</reference>
<comment type="subcellular location">
    <subcellularLocation>
        <location evidence="5">Cytoplasm</location>
    </subcellularLocation>
</comment>
<evidence type="ECO:0000256" key="2">
    <source>
        <dbReference type="ARBA" id="ARBA00022688"/>
    </source>
</evidence>
<name>A0ABM5V610_9BURK</name>
<comment type="pathway">
    <text evidence="5">Cofactor biosynthesis; ubiquinone biosynthesis.</text>
</comment>
<dbReference type="Pfam" id="PF04345">
    <property type="entry name" value="Chor_lyase"/>
    <property type="match status" value="1"/>
</dbReference>
<comment type="catalytic activity">
    <reaction evidence="5">
        <text>chorismate = 4-hydroxybenzoate + pyruvate</text>
        <dbReference type="Rhea" id="RHEA:16505"/>
        <dbReference type="ChEBI" id="CHEBI:15361"/>
        <dbReference type="ChEBI" id="CHEBI:17879"/>
        <dbReference type="ChEBI" id="CHEBI:29748"/>
        <dbReference type="EC" id="4.1.3.40"/>
    </reaction>
</comment>
<dbReference type="EC" id="4.1.3.40" evidence="5"/>
<keyword evidence="2 5" id="KW-0831">Ubiquinone biosynthesis</keyword>
<comment type="function">
    <text evidence="5">Removes the pyruvyl group from chorismate, with concomitant aromatization of the ring, to provide 4-hydroxybenzoate (4HB) for the ubiquinone pathway.</text>
</comment>
<protein>
    <recommendedName>
        <fullName evidence="5">Probable chorismate pyruvate-lyase</fullName>
        <shortName evidence="5">CL</shortName>
        <shortName evidence="5">CPL</shortName>
        <ecNumber evidence="5">4.1.3.40</ecNumber>
    </recommendedName>
</protein>
<dbReference type="PANTHER" id="PTHR38683">
    <property type="entry name" value="CHORISMATE PYRUVATE-LYASE"/>
    <property type="match status" value="1"/>
</dbReference>
<feature type="binding site" evidence="5">
    <location>
        <position position="111"/>
    </location>
    <ligand>
        <name>substrate</name>
    </ligand>
</feature>
<sequence length="194" mass="21711">MKKTHAHWFDHANALQPAPALRAWLTDPGSMTFKLRARCNELRVLRLRQRPGNAQADEAGFVGLATPRQPVEERDVILYCDGEPVIFGHTVTPLASASAWPFFRRLGVRPLGASLFSDPLVTRAPLQYARLHANHPLVRRIGAVIDLHSMLPPQLPLYARRSLFRRHGSVMLVTDVFLPALSKLMALNTQASTR</sequence>